<protein>
    <recommendedName>
        <fullName evidence="8">Rhodopsin domain-containing protein</fullName>
    </recommendedName>
</protein>
<feature type="region of interest" description="Disordered" evidence="6">
    <location>
        <begin position="440"/>
        <end position="578"/>
    </location>
</feature>
<feature type="transmembrane region" description="Helical" evidence="7">
    <location>
        <begin position="231"/>
        <end position="255"/>
    </location>
</feature>
<feature type="transmembrane region" description="Helical" evidence="7">
    <location>
        <begin position="201"/>
        <end position="219"/>
    </location>
</feature>
<keyword evidence="2 7" id="KW-0812">Transmembrane</keyword>
<feature type="transmembrane region" description="Helical" evidence="7">
    <location>
        <begin position="108"/>
        <end position="129"/>
    </location>
</feature>
<name>A0A0D2AUJ9_9EURO</name>
<feature type="transmembrane region" description="Helical" evidence="7">
    <location>
        <begin position="267"/>
        <end position="289"/>
    </location>
</feature>
<dbReference type="STRING" id="91928.A0A0D2AUJ9"/>
<feature type="transmembrane region" description="Helical" evidence="7">
    <location>
        <begin position="141"/>
        <end position="166"/>
    </location>
</feature>
<feature type="transmembrane region" description="Helical" evidence="7">
    <location>
        <begin position="30"/>
        <end position="51"/>
    </location>
</feature>
<dbReference type="GO" id="GO:0016020">
    <property type="term" value="C:membrane"/>
    <property type="evidence" value="ECO:0007669"/>
    <property type="project" value="UniProtKB-SubCell"/>
</dbReference>
<dbReference type="AlphaFoldDB" id="A0A0D2AUJ9"/>
<comment type="similarity">
    <text evidence="5">Belongs to the SAT4 family.</text>
</comment>
<dbReference type="InterPro" id="IPR049326">
    <property type="entry name" value="Rhodopsin_dom_fungi"/>
</dbReference>
<dbReference type="PANTHER" id="PTHR33048:SF129">
    <property type="entry name" value="INTEGRAL MEMBRANE PROTEIN-RELATED"/>
    <property type="match status" value="1"/>
</dbReference>
<dbReference type="RefSeq" id="XP_016230396.1">
    <property type="nucleotide sequence ID" value="XM_016385452.1"/>
</dbReference>
<dbReference type="Pfam" id="PF20684">
    <property type="entry name" value="Fung_rhodopsin"/>
    <property type="match status" value="1"/>
</dbReference>
<evidence type="ECO:0000256" key="7">
    <source>
        <dbReference type="SAM" id="Phobius"/>
    </source>
</evidence>
<evidence type="ECO:0000259" key="8">
    <source>
        <dbReference type="Pfam" id="PF20684"/>
    </source>
</evidence>
<organism evidence="9 10">
    <name type="scientific">Exophiala spinifera</name>
    <dbReference type="NCBI Taxonomy" id="91928"/>
    <lineage>
        <taxon>Eukaryota</taxon>
        <taxon>Fungi</taxon>
        <taxon>Dikarya</taxon>
        <taxon>Ascomycota</taxon>
        <taxon>Pezizomycotina</taxon>
        <taxon>Eurotiomycetes</taxon>
        <taxon>Chaetothyriomycetidae</taxon>
        <taxon>Chaetothyriales</taxon>
        <taxon>Herpotrichiellaceae</taxon>
        <taxon>Exophiala</taxon>
    </lineage>
</organism>
<dbReference type="PANTHER" id="PTHR33048">
    <property type="entry name" value="PTH11-LIKE INTEGRAL MEMBRANE PROTEIN (AFU_ORTHOLOGUE AFUA_5G11245)"/>
    <property type="match status" value="1"/>
</dbReference>
<keyword evidence="3 7" id="KW-1133">Transmembrane helix</keyword>
<evidence type="ECO:0000256" key="2">
    <source>
        <dbReference type="ARBA" id="ARBA00022692"/>
    </source>
</evidence>
<dbReference type="Proteomes" id="UP000053328">
    <property type="component" value="Unassembled WGS sequence"/>
</dbReference>
<dbReference type="InterPro" id="IPR052337">
    <property type="entry name" value="SAT4-like"/>
</dbReference>
<gene>
    <name evidence="9" type="ORF">PV08_11141</name>
</gene>
<proteinExistence type="inferred from homology"/>
<accession>A0A0D2AUJ9</accession>
<dbReference type="OrthoDB" id="5329176at2759"/>
<feature type="transmembrane region" description="Helical" evidence="7">
    <location>
        <begin position="63"/>
        <end position="82"/>
    </location>
</feature>
<evidence type="ECO:0000256" key="4">
    <source>
        <dbReference type="ARBA" id="ARBA00023136"/>
    </source>
</evidence>
<feature type="compositionally biased region" description="Polar residues" evidence="6">
    <location>
        <begin position="504"/>
        <end position="515"/>
    </location>
</feature>
<comment type="subcellular location">
    <subcellularLocation>
        <location evidence="1">Membrane</location>
        <topology evidence="1">Multi-pass membrane protein</topology>
    </subcellularLocation>
</comment>
<feature type="compositionally biased region" description="Polar residues" evidence="6">
    <location>
        <begin position="478"/>
        <end position="491"/>
    </location>
</feature>
<feature type="domain" description="Rhodopsin" evidence="8">
    <location>
        <begin position="47"/>
        <end position="295"/>
    </location>
</feature>
<dbReference type="GeneID" id="27338224"/>
<feature type="compositionally biased region" description="Polar residues" evidence="6">
    <location>
        <begin position="529"/>
        <end position="539"/>
    </location>
</feature>
<evidence type="ECO:0000256" key="3">
    <source>
        <dbReference type="ARBA" id="ARBA00022989"/>
    </source>
</evidence>
<evidence type="ECO:0000256" key="5">
    <source>
        <dbReference type="ARBA" id="ARBA00038359"/>
    </source>
</evidence>
<evidence type="ECO:0000313" key="10">
    <source>
        <dbReference type="Proteomes" id="UP000053328"/>
    </source>
</evidence>
<keyword evidence="4 7" id="KW-0472">Membrane</keyword>
<evidence type="ECO:0000256" key="6">
    <source>
        <dbReference type="SAM" id="MobiDB-lite"/>
    </source>
</evidence>
<evidence type="ECO:0000256" key="1">
    <source>
        <dbReference type="ARBA" id="ARBA00004141"/>
    </source>
</evidence>
<dbReference type="VEuPathDB" id="FungiDB:PV08_11141"/>
<keyword evidence="10" id="KW-1185">Reference proteome</keyword>
<evidence type="ECO:0000313" key="9">
    <source>
        <dbReference type="EMBL" id="KIW10180.1"/>
    </source>
</evidence>
<dbReference type="HOGENOM" id="CLU_028200_25_3_1"/>
<reference evidence="9 10" key="1">
    <citation type="submission" date="2015-01" db="EMBL/GenBank/DDBJ databases">
        <title>The Genome Sequence of Exophiala spinifera CBS89968.</title>
        <authorList>
            <consortium name="The Broad Institute Genomics Platform"/>
            <person name="Cuomo C."/>
            <person name="de Hoog S."/>
            <person name="Gorbushina A."/>
            <person name="Stielow B."/>
            <person name="Teixiera M."/>
            <person name="Abouelleil A."/>
            <person name="Chapman S.B."/>
            <person name="Priest M."/>
            <person name="Young S.K."/>
            <person name="Wortman J."/>
            <person name="Nusbaum C."/>
            <person name="Birren B."/>
        </authorList>
    </citation>
    <scope>NUCLEOTIDE SEQUENCE [LARGE SCALE GENOMIC DNA]</scope>
    <source>
        <strain evidence="9 10">CBS 89968</strain>
    </source>
</reference>
<sequence length="578" mass="64227">MVDTLHPPPEVIATWPKPNYVNPVSRGDSLEYICIIFSVIGVIIVAARVYSRLFITKAPGLDDLLVVLALCVVITLCVLVIISNKVYQTGRHVWDIEADTFVGSRLNIWISLWCYIVAISLIKISVLLFYRRLSVKFSKTFLVATWVGIVYNVLYFLAFGLALLLLCHPLDAYWKSFDSGWTATHKYHCASEGTALPASSAMSVLGDLYSTLLPMVLVYNLDLPSRQKIALYVLFAFGFMAVAAGTVRTVLLYNLLNVDYDFTWELYVTWIWGIIELYLALFAASAPSLKPFFRRFFMASINSLTKNSRKRMDYYDQGNKGTWASETKGQVSVDNDVDVERIGVAYGGEETQTRERGFLHDIEQEGTKHFELIASHDGKKMIPMQVYKRSEGGSNVPMNPFVDRGRSLSNSASPHANWPMQSFGRDDTLGALPNTEIQRVEGHRPPHIGIVVYPPTDEDTPMAQIRSAKDARMMRAQASISPAQRRTSIINPPQFEDEHDDLGTGSSLESPTGSEAESIYEEERPPWNNIMTPSSRSVNTGGGDSSSSSDETLQLPKMGGPGRPPRVPGESMGIGHGS</sequence>
<dbReference type="EMBL" id="KN847500">
    <property type="protein sequence ID" value="KIW10180.1"/>
    <property type="molecule type" value="Genomic_DNA"/>
</dbReference>